<dbReference type="GO" id="GO:0016757">
    <property type="term" value="F:glycosyltransferase activity"/>
    <property type="evidence" value="ECO:0007669"/>
    <property type="project" value="UniProtKB-KW"/>
</dbReference>
<comment type="caution">
    <text evidence="5">The sequence shown here is derived from an EMBL/GenBank/DDBJ whole genome shotgun (WGS) entry which is preliminary data.</text>
</comment>
<evidence type="ECO:0000313" key="5">
    <source>
        <dbReference type="EMBL" id="ETX07248.1"/>
    </source>
</evidence>
<keyword evidence="2" id="KW-0808">Transferase</keyword>
<dbReference type="PATRIC" id="fig|1429439.4.peg.2110"/>
<dbReference type="HOGENOM" id="CLU_021358_0_0_7"/>
<dbReference type="Pfam" id="PF00128">
    <property type="entry name" value="Alpha-amylase"/>
    <property type="match status" value="1"/>
</dbReference>
<feature type="binding site" evidence="3">
    <location>
        <position position="139"/>
    </location>
    <ligand>
        <name>substrate</name>
    </ligand>
</feature>
<dbReference type="InterPro" id="IPR017853">
    <property type="entry name" value="GH"/>
</dbReference>
<protein>
    <recommendedName>
        <fullName evidence="4">Glycosyl hydrolase family 13 catalytic domain-containing protein</fullName>
    </recommendedName>
</protein>
<name>W4MAN2_9BACT</name>
<dbReference type="SUPFAM" id="SSF51445">
    <property type="entry name" value="(Trans)glycosidases"/>
    <property type="match status" value="1"/>
</dbReference>
<evidence type="ECO:0000313" key="6">
    <source>
        <dbReference type="Proteomes" id="UP000019140"/>
    </source>
</evidence>
<feature type="binding site" evidence="3">
    <location>
        <position position="101"/>
    </location>
    <ligand>
        <name>substrate</name>
    </ligand>
</feature>
<dbReference type="InterPro" id="IPR033746">
    <property type="entry name" value="GGa_phosphorylase"/>
</dbReference>
<feature type="binding site" evidence="3">
    <location>
        <position position="447"/>
    </location>
    <ligand>
        <name>substrate</name>
    </ligand>
</feature>
<dbReference type="PANTHER" id="PTHR10357">
    <property type="entry name" value="ALPHA-AMYLASE FAMILY MEMBER"/>
    <property type="match status" value="1"/>
</dbReference>
<gene>
    <name evidence="5" type="ORF">ETSY2_12285</name>
</gene>
<feature type="binding site" evidence="3">
    <location>
        <begin position="232"/>
        <end position="234"/>
    </location>
    <ligand>
        <name>substrate</name>
    </ligand>
</feature>
<evidence type="ECO:0000256" key="3">
    <source>
        <dbReference type="PIRSR" id="PIRSR003059-2"/>
    </source>
</evidence>
<reference evidence="5 6" key="1">
    <citation type="journal article" date="2014" name="Nature">
        <title>An environmental bacterial taxon with a large and distinct metabolic repertoire.</title>
        <authorList>
            <person name="Wilson M.C."/>
            <person name="Mori T."/>
            <person name="Ruckert C."/>
            <person name="Uria A.R."/>
            <person name="Helf M.J."/>
            <person name="Takada K."/>
            <person name="Gernert C."/>
            <person name="Steffens U.A."/>
            <person name="Heycke N."/>
            <person name="Schmitt S."/>
            <person name="Rinke C."/>
            <person name="Helfrich E.J."/>
            <person name="Brachmann A.O."/>
            <person name="Gurgui C."/>
            <person name="Wakimoto T."/>
            <person name="Kracht M."/>
            <person name="Crusemann M."/>
            <person name="Hentschel U."/>
            <person name="Abe I."/>
            <person name="Matsunaga S."/>
            <person name="Kalinowski J."/>
            <person name="Takeyama H."/>
            <person name="Piel J."/>
        </authorList>
    </citation>
    <scope>NUCLEOTIDE SEQUENCE [LARGE SCALE GENOMIC DNA]</scope>
    <source>
        <strain evidence="6">TSY2</strain>
    </source>
</reference>
<dbReference type="EMBL" id="AZHX01000490">
    <property type="protein sequence ID" value="ETX07248.1"/>
    <property type="molecule type" value="Genomic_DNA"/>
</dbReference>
<keyword evidence="6" id="KW-1185">Reference proteome</keyword>
<dbReference type="InterPro" id="IPR006047">
    <property type="entry name" value="GH13_cat_dom"/>
</dbReference>
<evidence type="ECO:0000259" key="4">
    <source>
        <dbReference type="SMART" id="SM00642"/>
    </source>
</evidence>
<dbReference type="GO" id="GO:0005975">
    <property type="term" value="P:carbohydrate metabolic process"/>
    <property type="evidence" value="ECO:0007669"/>
    <property type="project" value="InterPro"/>
</dbReference>
<dbReference type="Proteomes" id="UP000019140">
    <property type="component" value="Unassembled WGS sequence"/>
</dbReference>
<dbReference type="Gene3D" id="3.90.400.10">
    <property type="entry name" value="Oligo-1,6-glucosidase, Domain 2"/>
    <property type="match status" value="1"/>
</dbReference>
<feature type="binding site" evidence="3">
    <location>
        <begin position="342"/>
        <end position="343"/>
    </location>
    <ligand>
        <name>substrate</name>
    </ligand>
</feature>
<dbReference type="PIRSF" id="PIRSF003059">
    <property type="entry name" value="Sucrose_phosphorylase"/>
    <property type="match status" value="1"/>
</dbReference>
<evidence type="ECO:0000256" key="2">
    <source>
        <dbReference type="ARBA" id="ARBA00022679"/>
    </source>
</evidence>
<keyword evidence="1" id="KW-0328">Glycosyltransferase</keyword>
<feature type="domain" description="Glycosyl hydrolase family 13 catalytic" evidence="4">
    <location>
        <begin position="73"/>
        <end position="399"/>
    </location>
</feature>
<sequence length="567" mass="63656">MSPANPDSDRLRDHLSFLYPDADLPFWISRFTVLLREYAAKIPPASGFGLSETSQLLITYGDIVQHGHAPHLQTLHRFLNAYAADVISLVHILPFYPYTSDDGFSVADYLQVRPDLGDWADVEALSHDFALAFDAVFNHISSQSQWFQDYLAGAEAVQGFFWDVDPGEDLSQVIRPRQHPLLTPYDSQTGRRHMWTTFSADQIDLNFSDPQLLWELTRILLEYMVRGARVIRLDAIAFMWKEIGTTCLHLPQTHEIIKLFRTVTDAVAPHVVLLTETNVPHHENVAYFGNGRDEAHMVYQFPLPPLTAHALIRGTGAYLTAWAAGLDEPEADNTYLNFLASHDGVGVRPATDLLPPEEVAVLVQAAQDHGGRVSYKDNGDGTQSPYELNINYFDLVAGHLPDAEGLQSFLCAHSILMAMPGVPALYVHSLFGSRGYPEGVEQTGHNRTINREKVTWDRITRELAKPGHLRAQIYQSLTAMLRLRRSHAAFHPKSGFRIHHWGDDLFVIERGPNTASRLLAVHNVSANPQSLPYLPQGQWLDLRINQALDAASDIHLPPRSFVWLQPA</sequence>
<dbReference type="InterPro" id="IPR016377">
    <property type="entry name" value="Sucrose_GGa_phosphorylase-rel"/>
</dbReference>
<dbReference type="CDD" id="cd11356">
    <property type="entry name" value="AmyAc_Sucrose_phosphorylase-like_1"/>
    <property type="match status" value="1"/>
</dbReference>
<dbReference type="SMART" id="SM00642">
    <property type="entry name" value="Aamy"/>
    <property type="match status" value="1"/>
</dbReference>
<proteinExistence type="predicted"/>
<evidence type="ECO:0000256" key="1">
    <source>
        <dbReference type="ARBA" id="ARBA00022676"/>
    </source>
</evidence>
<organism evidence="5 6">
    <name type="scientific">Candidatus Entotheonella gemina</name>
    <dbReference type="NCBI Taxonomy" id="1429439"/>
    <lineage>
        <taxon>Bacteria</taxon>
        <taxon>Pseudomonadati</taxon>
        <taxon>Nitrospinota/Tectimicrobiota group</taxon>
        <taxon>Candidatus Tectimicrobiota</taxon>
        <taxon>Candidatus Entotheonellia</taxon>
        <taxon>Candidatus Entotheonellales</taxon>
        <taxon>Candidatus Entotheonellaceae</taxon>
        <taxon>Candidatus Entotheonella</taxon>
    </lineage>
</organism>
<dbReference type="AlphaFoldDB" id="W4MAN2"/>
<dbReference type="PANTHER" id="PTHR10357:SF214">
    <property type="entry name" value="GLUCOSYLGLYCERATE PHOSPHORYLASE"/>
    <property type="match status" value="1"/>
</dbReference>
<dbReference type="Gene3D" id="3.20.20.80">
    <property type="entry name" value="Glycosidases"/>
    <property type="match status" value="1"/>
</dbReference>
<accession>W4MAN2</accession>
<dbReference type="InterPro" id="IPR045857">
    <property type="entry name" value="O16G_dom_2"/>
</dbReference>